<gene>
    <name evidence="5" type="primary">LOC110084464</name>
</gene>
<dbReference type="Pfam" id="PF00168">
    <property type="entry name" value="C2"/>
    <property type="match status" value="2"/>
</dbReference>
<keyword evidence="2" id="KW-0812">Transmembrane</keyword>
<keyword evidence="4" id="KW-1185">Reference proteome</keyword>
<keyword evidence="2" id="KW-0472">Membrane</keyword>
<dbReference type="SMART" id="SM00239">
    <property type="entry name" value="C2"/>
    <property type="match status" value="2"/>
</dbReference>
<dbReference type="GO" id="GO:0030276">
    <property type="term" value="F:clathrin binding"/>
    <property type="evidence" value="ECO:0007669"/>
    <property type="project" value="TreeGrafter"/>
</dbReference>
<evidence type="ECO:0000256" key="1">
    <source>
        <dbReference type="ARBA" id="ARBA00006996"/>
    </source>
</evidence>
<dbReference type="GO" id="GO:0098793">
    <property type="term" value="C:presynapse"/>
    <property type="evidence" value="ECO:0007669"/>
    <property type="project" value="GOC"/>
</dbReference>
<dbReference type="KEGG" id="pvt:110084464"/>
<dbReference type="InParanoid" id="A0A6J0UFQ2"/>
<dbReference type="GO" id="GO:0000149">
    <property type="term" value="F:SNARE binding"/>
    <property type="evidence" value="ECO:0007669"/>
    <property type="project" value="TreeGrafter"/>
</dbReference>
<dbReference type="Gene3D" id="2.60.40.150">
    <property type="entry name" value="C2 domain"/>
    <property type="match status" value="2"/>
</dbReference>
<dbReference type="GO" id="GO:0005886">
    <property type="term" value="C:plasma membrane"/>
    <property type="evidence" value="ECO:0007669"/>
    <property type="project" value="TreeGrafter"/>
</dbReference>
<dbReference type="PROSITE" id="PS50004">
    <property type="entry name" value="C2"/>
    <property type="match status" value="2"/>
</dbReference>
<accession>A0A6J0UFQ2</accession>
<evidence type="ECO:0000313" key="4">
    <source>
        <dbReference type="Proteomes" id="UP001652642"/>
    </source>
</evidence>
<dbReference type="PANTHER" id="PTHR10024">
    <property type="entry name" value="SYNAPTOTAGMIN"/>
    <property type="match status" value="1"/>
</dbReference>
<dbReference type="InterPro" id="IPR000008">
    <property type="entry name" value="C2_dom"/>
</dbReference>
<feature type="domain" description="C2" evidence="3">
    <location>
        <begin position="192"/>
        <end position="312"/>
    </location>
</feature>
<dbReference type="GO" id="GO:0001786">
    <property type="term" value="F:phosphatidylserine binding"/>
    <property type="evidence" value="ECO:0007669"/>
    <property type="project" value="TreeGrafter"/>
</dbReference>
<dbReference type="InterPro" id="IPR035892">
    <property type="entry name" value="C2_domain_sf"/>
</dbReference>
<dbReference type="GO" id="GO:0005544">
    <property type="term" value="F:calcium-dependent phospholipid binding"/>
    <property type="evidence" value="ECO:0007669"/>
    <property type="project" value="TreeGrafter"/>
</dbReference>
<feature type="transmembrane region" description="Helical" evidence="2">
    <location>
        <begin position="28"/>
        <end position="50"/>
    </location>
</feature>
<feature type="domain" description="C2" evidence="3">
    <location>
        <begin position="341"/>
        <end position="478"/>
    </location>
</feature>
<dbReference type="GO" id="GO:0006906">
    <property type="term" value="P:vesicle fusion"/>
    <property type="evidence" value="ECO:0007669"/>
    <property type="project" value="TreeGrafter"/>
</dbReference>
<dbReference type="GO" id="GO:0005509">
    <property type="term" value="F:calcium ion binding"/>
    <property type="evidence" value="ECO:0007669"/>
    <property type="project" value="TreeGrafter"/>
</dbReference>
<dbReference type="AlphaFoldDB" id="A0A6J0UFQ2"/>
<dbReference type="GO" id="GO:0070382">
    <property type="term" value="C:exocytic vesicle"/>
    <property type="evidence" value="ECO:0007669"/>
    <property type="project" value="TreeGrafter"/>
</dbReference>
<dbReference type="SUPFAM" id="SSF49562">
    <property type="entry name" value="C2 domain (Calcium/lipid-binding domain, CaLB)"/>
    <property type="match status" value="2"/>
</dbReference>
<dbReference type="GO" id="GO:0030424">
    <property type="term" value="C:axon"/>
    <property type="evidence" value="ECO:0007669"/>
    <property type="project" value="TreeGrafter"/>
</dbReference>
<evidence type="ECO:0000259" key="3">
    <source>
        <dbReference type="PROSITE" id="PS50004"/>
    </source>
</evidence>
<keyword evidence="2" id="KW-1133">Transmembrane helix</keyword>
<evidence type="ECO:0000313" key="5">
    <source>
        <dbReference type="RefSeq" id="XP_020659497.2"/>
    </source>
</evidence>
<proteinExistence type="inferred from homology"/>
<dbReference type="GO" id="GO:0048791">
    <property type="term" value="P:calcium ion-regulated exocytosis of neurotransmitter"/>
    <property type="evidence" value="ECO:0007669"/>
    <property type="project" value="TreeGrafter"/>
</dbReference>
<name>A0A6J0UFQ2_9SAUR</name>
<dbReference type="GeneID" id="110084464"/>
<reference evidence="5" key="1">
    <citation type="submission" date="2025-08" db="UniProtKB">
        <authorList>
            <consortium name="RefSeq"/>
        </authorList>
    </citation>
    <scope>IDENTIFICATION</scope>
</reference>
<protein>
    <submittedName>
        <fullName evidence="5">Synaptotagmin-11-like isoform X1</fullName>
    </submittedName>
</protein>
<comment type="similarity">
    <text evidence="1">Belongs to the synaptotagmin family.</text>
</comment>
<sequence length="489" mass="54612">MLPSLLQGLSVLSDHLRSKADQAVHLQIFLGVGLALLCFCLLLGCAICWYQRKKCLLDDSQPQGPGRTLVDLAPVLPSKMAAVPIQQQYLEIEGEVLGKPPLAAVADSPDSSYQEDPPQGIPRGRASLPSIQLSQKFSLPVKPPLGRERRCTISGDILFGRERLPLSSPILGTNFPQSYTIPRGLSSATGKPRPHLQFTLFYSQPEATLIVTVIGVSDLPKGLGATRTSYVKVYLLPRFVEPRRTALCRKSLNPTFHEPFHFGPYSLEELQSLTLRFTVYAKEFHHLKDSFLGEVMFPCAQVSWNQNVSSAYTQELSATKTKLKKSFSSQNTISTTLLSQPKSQGQLFLLLQHQALANRIKVLVRKAENLVRLSRIPGTPDHHVIIHLYYNGKIIDSKETKPIAGYNPVWNTPFLFNLPAGDIQEQQLALEFKVVQARLYTRSCHVGRVLIGPDAPEMGRVHWKEMCRRGNVESARWHSLQPPNFQLCP</sequence>
<dbReference type="PANTHER" id="PTHR10024:SF351">
    <property type="entry name" value="SYNAPTOTAGMIN-4-LIKE"/>
    <property type="match status" value="1"/>
</dbReference>
<organism evidence="4 5">
    <name type="scientific">Pogona vitticeps</name>
    <name type="common">central bearded dragon</name>
    <dbReference type="NCBI Taxonomy" id="103695"/>
    <lineage>
        <taxon>Eukaryota</taxon>
        <taxon>Metazoa</taxon>
        <taxon>Chordata</taxon>
        <taxon>Craniata</taxon>
        <taxon>Vertebrata</taxon>
        <taxon>Euteleostomi</taxon>
        <taxon>Lepidosauria</taxon>
        <taxon>Squamata</taxon>
        <taxon>Bifurcata</taxon>
        <taxon>Unidentata</taxon>
        <taxon>Episquamata</taxon>
        <taxon>Toxicofera</taxon>
        <taxon>Iguania</taxon>
        <taxon>Acrodonta</taxon>
        <taxon>Agamidae</taxon>
        <taxon>Amphibolurinae</taxon>
        <taxon>Pogona</taxon>
    </lineage>
</organism>
<evidence type="ECO:0000256" key="2">
    <source>
        <dbReference type="SAM" id="Phobius"/>
    </source>
</evidence>
<dbReference type="Proteomes" id="UP001652642">
    <property type="component" value="Chromosome 12"/>
</dbReference>
<dbReference type="CDD" id="cd00276">
    <property type="entry name" value="C2B_Synaptotagmin"/>
    <property type="match status" value="1"/>
</dbReference>
<dbReference type="RefSeq" id="XP_020659497.2">
    <property type="nucleotide sequence ID" value="XM_020803838.2"/>
</dbReference>
<dbReference type="OrthoDB" id="5915960at2759"/>